<reference evidence="5" key="1">
    <citation type="submission" date="2016-04" db="EMBL/GenBank/DDBJ databases">
        <authorList>
            <person name="Nguyen H.D."/>
            <person name="Samba Siva P."/>
            <person name="Cullis J."/>
            <person name="Levesque C.A."/>
            <person name="Hambleton S."/>
        </authorList>
    </citation>
    <scope>NUCLEOTIDE SEQUENCE</scope>
    <source>
        <strain evidence="5">DAOMC 236426</strain>
    </source>
</reference>
<gene>
    <name evidence="5" type="ORF">A4X06_0g9836</name>
</gene>
<dbReference type="InterPro" id="IPR001878">
    <property type="entry name" value="Znf_CCHC"/>
</dbReference>
<comment type="caution">
    <text evidence="5">The sequence shown here is derived from an EMBL/GenBank/DDBJ whole genome shotgun (WGS) entry which is preliminary data.</text>
</comment>
<evidence type="ECO:0000256" key="3">
    <source>
        <dbReference type="SAM" id="MobiDB-lite"/>
    </source>
</evidence>
<dbReference type="GO" id="GO:0008270">
    <property type="term" value="F:zinc ion binding"/>
    <property type="evidence" value="ECO:0007669"/>
    <property type="project" value="UniProtKB-KW"/>
</dbReference>
<feature type="compositionally biased region" description="Polar residues" evidence="3">
    <location>
        <begin position="28"/>
        <end position="41"/>
    </location>
</feature>
<name>A0A8X7MHV9_9BASI</name>
<evidence type="ECO:0000259" key="4">
    <source>
        <dbReference type="PROSITE" id="PS50158"/>
    </source>
</evidence>
<feature type="compositionally biased region" description="Gly residues" evidence="3">
    <location>
        <begin position="53"/>
        <end position="70"/>
    </location>
</feature>
<dbReference type="GO" id="GO:0003676">
    <property type="term" value="F:nucleic acid binding"/>
    <property type="evidence" value="ECO:0007669"/>
    <property type="project" value="InterPro"/>
</dbReference>
<protein>
    <recommendedName>
        <fullName evidence="4">CCHC-type domain-containing protein</fullName>
    </recommendedName>
</protein>
<proteinExistence type="predicted"/>
<reference evidence="5" key="2">
    <citation type="journal article" date="2019" name="IMA Fungus">
        <title>Genome sequencing and comparison of five Tilletia species to identify candidate genes for the detection of regulated species infecting wheat.</title>
        <authorList>
            <person name="Nguyen H.D.T."/>
            <person name="Sultana T."/>
            <person name="Kesanakurti P."/>
            <person name="Hambleton S."/>
        </authorList>
    </citation>
    <scope>NUCLEOTIDE SEQUENCE</scope>
    <source>
        <strain evidence="5">DAOMC 236426</strain>
    </source>
</reference>
<feature type="domain" description="CCHC-type" evidence="4">
    <location>
        <begin position="80"/>
        <end position="95"/>
    </location>
</feature>
<evidence type="ECO:0000256" key="2">
    <source>
        <dbReference type="PROSITE-ProRule" id="PRU00047"/>
    </source>
</evidence>
<organism evidence="5 6">
    <name type="scientific">Tilletia controversa</name>
    <name type="common">dwarf bunt fungus</name>
    <dbReference type="NCBI Taxonomy" id="13291"/>
    <lineage>
        <taxon>Eukaryota</taxon>
        <taxon>Fungi</taxon>
        <taxon>Dikarya</taxon>
        <taxon>Basidiomycota</taxon>
        <taxon>Ustilaginomycotina</taxon>
        <taxon>Exobasidiomycetes</taxon>
        <taxon>Tilletiales</taxon>
        <taxon>Tilletiaceae</taxon>
        <taxon>Tilletia</taxon>
    </lineage>
</organism>
<keyword evidence="6" id="KW-1185">Reference proteome</keyword>
<dbReference type="InterPro" id="IPR036875">
    <property type="entry name" value="Znf_CCHC_sf"/>
</dbReference>
<dbReference type="Gene3D" id="4.10.60.10">
    <property type="entry name" value="Zinc finger, CCHC-type"/>
    <property type="match status" value="1"/>
</dbReference>
<keyword evidence="2" id="KW-0863">Zinc-finger</keyword>
<feature type="region of interest" description="Disordered" evidence="3">
    <location>
        <begin position="98"/>
        <end position="122"/>
    </location>
</feature>
<dbReference type="Pfam" id="PF00098">
    <property type="entry name" value="zf-CCHC"/>
    <property type="match status" value="1"/>
</dbReference>
<dbReference type="SMART" id="SM00343">
    <property type="entry name" value="ZnF_C2HC"/>
    <property type="match status" value="1"/>
</dbReference>
<dbReference type="AlphaFoldDB" id="A0A8X7MHV9"/>
<dbReference type="Proteomes" id="UP000077684">
    <property type="component" value="Unassembled WGS sequence"/>
</dbReference>
<keyword evidence="2" id="KW-0479">Metal-binding</keyword>
<keyword evidence="2" id="KW-0862">Zinc</keyword>
<sequence>MLDSLDKGEPLTFQAALDNLKEEEGLFNSRTESDVSATARATTKDTHGNNKAVGGGGGGSGGGKGGGGGGGKHRYNGPGCWNCGKTGHYKHQCPDKAVDLDKTHNNKGGGNKNTSGDSFKSQ</sequence>
<dbReference type="PROSITE" id="PS50158">
    <property type="entry name" value="ZF_CCHC"/>
    <property type="match status" value="1"/>
</dbReference>
<evidence type="ECO:0000256" key="1">
    <source>
        <dbReference type="ARBA" id="ARBA00022664"/>
    </source>
</evidence>
<dbReference type="SUPFAM" id="SSF57756">
    <property type="entry name" value="Retrovirus zinc finger-like domains"/>
    <property type="match status" value="1"/>
</dbReference>
<evidence type="ECO:0000313" key="6">
    <source>
        <dbReference type="Proteomes" id="UP000077684"/>
    </source>
</evidence>
<keyword evidence="1" id="KW-0507">mRNA processing</keyword>
<dbReference type="EMBL" id="LWDE02003442">
    <property type="protein sequence ID" value="KAE8235539.1"/>
    <property type="molecule type" value="Genomic_DNA"/>
</dbReference>
<feature type="region of interest" description="Disordered" evidence="3">
    <location>
        <begin position="23"/>
        <end position="77"/>
    </location>
</feature>
<accession>A0A8X7MHV9</accession>
<evidence type="ECO:0000313" key="5">
    <source>
        <dbReference type="EMBL" id="KAE8235539.1"/>
    </source>
</evidence>
<dbReference type="GO" id="GO:0006397">
    <property type="term" value="P:mRNA processing"/>
    <property type="evidence" value="ECO:0007669"/>
    <property type="project" value="UniProtKB-KW"/>
</dbReference>